<keyword evidence="1" id="KW-0472">Membrane</keyword>
<keyword evidence="3" id="KW-1185">Reference proteome</keyword>
<evidence type="ECO:0000313" key="2">
    <source>
        <dbReference type="EMBL" id="QTE23129.1"/>
    </source>
</evidence>
<evidence type="ECO:0000313" key="3">
    <source>
        <dbReference type="Proteomes" id="UP000663920"/>
    </source>
</evidence>
<dbReference type="PROSITE" id="PS51257">
    <property type="entry name" value="PROKAR_LIPOPROTEIN"/>
    <property type="match status" value="1"/>
</dbReference>
<gene>
    <name evidence="2" type="ORF">J3359_02300</name>
</gene>
<name>A0A975H7M7_9FLAO</name>
<accession>A0A975H7M7</accession>
<feature type="transmembrane region" description="Helical" evidence="1">
    <location>
        <begin position="270"/>
        <end position="288"/>
    </location>
</feature>
<keyword evidence="1" id="KW-0812">Transmembrane</keyword>
<evidence type="ECO:0000256" key="1">
    <source>
        <dbReference type="SAM" id="Phobius"/>
    </source>
</evidence>
<dbReference type="KEGG" id="pcea:J3359_02300"/>
<protein>
    <recommendedName>
        <fullName evidence="4">DUF4350 domain-containing protein</fullName>
    </recommendedName>
</protein>
<dbReference type="RefSeq" id="WP_208079141.1">
    <property type="nucleotide sequence ID" value="NZ_CP071869.1"/>
</dbReference>
<dbReference type="EMBL" id="CP071869">
    <property type="protein sequence ID" value="QTE23129.1"/>
    <property type="molecule type" value="Genomic_DNA"/>
</dbReference>
<proteinExistence type="predicted"/>
<sequence length="403" mass="47403">MIKFTYLKYSSILVLFVLFASCKKTNWQENFREKEKSPFGNYIISEEATNLFPRERITFLEENFYDYLLFDNPEDSTTTRNYILIKHSAYHQTKEGIDELLNFVSQGNSAFIALNFFDERFKEELEFTTNNLDKNVWNISALKELKGEFYLKNPAFGKEPFKFDRNIRRNYFLQYSDTKTEVLGTTVVGGEKVPNFIKVYHGKGAFYLHTNPIVFTNYYMLNGKEQYAANLLSYLPNQEVLWDAHIKSSKYSSNHKSQPSVFKFFLQHPTLTWFLVVSLIGLLLFMLFNARRKQRVIPEIEPLKNTTVAFTQTIANLYLNEDNHKNLVDKKIGYFLEKVRSKYLINTNNLNEDFIHKLAAKSGNELQKTKYLINTIITLNKRAECSEEELIGLHKMIKNFFNK</sequence>
<reference evidence="2 3" key="1">
    <citation type="submission" date="2021-03" db="EMBL/GenBank/DDBJ databases">
        <title>Complete genome of Polaribacter_sp.SM13.</title>
        <authorList>
            <person name="Jeong S.W."/>
            <person name="Bae J.W."/>
        </authorList>
    </citation>
    <scope>NUCLEOTIDE SEQUENCE [LARGE SCALE GENOMIC DNA]</scope>
    <source>
        <strain evidence="2 3">SM13</strain>
    </source>
</reference>
<dbReference type="AlphaFoldDB" id="A0A975H7M7"/>
<organism evidence="2 3">
    <name type="scientific">Polaribacter cellanae</name>
    <dbReference type="NCBI Taxonomy" id="2818493"/>
    <lineage>
        <taxon>Bacteria</taxon>
        <taxon>Pseudomonadati</taxon>
        <taxon>Bacteroidota</taxon>
        <taxon>Flavobacteriia</taxon>
        <taxon>Flavobacteriales</taxon>
        <taxon>Flavobacteriaceae</taxon>
    </lineage>
</organism>
<evidence type="ECO:0008006" key="4">
    <source>
        <dbReference type="Google" id="ProtNLM"/>
    </source>
</evidence>
<dbReference type="Proteomes" id="UP000663920">
    <property type="component" value="Chromosome"/>
</dbReference>
<keyword evidence="1" id="KW-1133">Transmembrane helix</keyword>